<dbReference type="Proteomes" id="UP001431010">
    <property type="component" value="Chromosome"/>
</dbReference>
<feature type="region of interest" description="Disordered" evidence="14">
    <location>
        <begin position="1168"/>
        <end position="1211"/>
    </location>
</feature>
<evidence type="ECO:0000256" key="10">
    <source>
        <dbReference type="ARBA" id="ARBA00022932"/>
    </source>
</evidence>
<evidence type="ECO:0000256" key="3">
    <source>
        <dbReference type="ARBA" id="ARBA00012417"/>
    </source>
</evidence>
<dbReference type="CDD" id="cd07434">
    <property type="entry name" value="PHP_PolIIIA_DnaE2"/>
    <property type="match status" value="1"/>
</dbReference>
<proteinExistence type="inferred from homology"/>
<dbReference type="InterPro" id="IPR004805">
    <property type="entry name" value="DnaE2/DnaE/PolC"/>
</dbReference>
<dbReference type="PANTHER" id="PTHR32294:SF4">
    <property type="entry name" value="ERROR-PRONE DNA POLYMERASE"/>
    <property type="match status" value="1"/>
</dbReference>
<name>A0ABY3RIB6_9BRAD</name>
<comment type="subcellular location">
    <subcellularLocation>
        <location evidence="1 13">Cytoplasm</location>
    </subcellularLocation>
</comment>
<evidence type="ECO:0000313" key="17">
    <source>
        <dbReference type="Proteomes" id="UP001431010"/>
    </source>
</evidence>
<dbReference type="InterPro" id="IPR004365">
    <property type="entry name" value="NA-bd_OB_tRNA"/>
</dbReference>
<comment type="similarity">
    <text evidence="2 13">Belongs to the DNA polymerase type-C family. DnaE2 subfamily.</text>
</comment>
<dbReference type="RefSeq" id="WP_231326269.1">
    <property type="nucleotide sequence ID" value="NZ_CP088156.1"/>
</dbReference>
<dbReference type="InterPro" id="IPR011708">
    <property type="entry name" value="DNA_pol3_alpha_NTPase_dom"/>
</dbReference>
<dbReference type="EMBL" id="CP088156">
    <property type="protein sequence ID" value="UFZ06812.1"/>
    <property type="molecule type" value="Genomic_DNA"/>
</dbReference>
<dbReference type="InterPro" id="IPR016195">
    <property type="entry name" value="Pol/histidinol_Pase-like"/>
</dbReference>
<protein>
    <recommendedName>
        <fullName evidence="4 13">Error-prone DNA polymerase</fullName>
        <ecNumber evidence="3 13">2.7.7.7</ecNumber>
    </recommendedName>
</protein>
<keyword evidence="8 13" id="KW-0235">DNA replication</keyword>
<feature type="compositionally biased region" description="Basic and acidic residues" evidence="14">
    <location>
        <begin position="1181"/>
        <end position="1192"/>
    </location>
</feature>
<dbReference type="InterPro" id="IPR023073">
    <property type="entry name" value="DnaE2"/>
</dbReference>
<keyword evidence="17" id="KW-1185">Reference proteome</keyword>
<gene>
    <name evidence="13" type="primary">dnaE2</name>
    <name evidence="16" type="ORF">LQG66_11130</name>
</gene>
<evidence type="ECO:0000256" key="7">
    <source>
        <dbReference type="ARBA" id="ARBA00022695"/>
    </source>
</evidence>
<dbReference type="SUPFAM" id="SSF89550">
    <property type="entry name" value="PHP domain-like"/>
    <property type="match status" value="1"/>
</dbReference>
<reference evidence="16" key="1">
    <citation type="journal article" date="2024" name="Antonie Van Leeuwenhoek">
        <title>Bradyrhizobium ontarionense sp. nov., a novel bacterial symbiont isolated from Aeschynomene indica (Indian jointvetch), harbours photosynthesis, nitrogen fixation and nitrous oxide (N2O) reductase genes.</title>
        <authorList>
            <person name="Bromfield E.S.P."/>
            <person name="Cloutier S."/>
        </authorList>
    </citation>
    <scope>NUCLEOTIDE SEQUENCE</scope>
    <source>
        <strain evidence="16">A19</strain>
    </source>
</reference>
<evidence type="ECO:0000259" key="15">
    <source>
        <dbReference type="SMART" id="SM00481"/>
    </source>
</evidence>
<dbReference type="InterPro" id="IPR003141">
    <property type="entry name" value="Pol/His_phosphatase_N"/>
</dbReference>
<dbReference type="Gene3D" id="3.20.20.140">
    <property type="entry name" value="Metal-dependent hydrolases"/>
    <property type="match status" value="1"/>
</dbReference>
<dbReference type="InterPro" id="IPR040982">
    <property type="entry name" value="DNA_pol3_finger"/>
</dbReference>
<evidence type="ECO:0000256" key="12">
    <source>
        <dbReference type="ARBA" id="ARBA00049244"/>
    </source>
</evidence>
<dbReference type="NCBIfam" id="TIGR00594">
    <property type="entry name" value="polc"/>
    <property type="match status" value="1"/>
</dbReference>
<comment type="function">
    <text evidence="13">DNA polymerase involved in damage-induced mutagenesis and translesion synthesis (TLS). It is not the major replicative DNA polymerase.</text>
</comment>
<keyword evidence="7 13" id="KW-0548">Nucleotidyltransferase</keyword>
<comment type="catalytic activity">
    <reaction evidence="12 13">
        <text>DNA(n) + a 2'-deoxyribonucleoside 5'-triphosphate = DNA(n+1) + diphosphate</text>
        <dbReference type="Rhea" id="RHEA:22508"/>
        <dbReference type="Rhea" id="RHEA-COMP:17339"/>
        <dbReference type="Rhea" id="RHEA-COMP:17340"/>
        <dbReference type="ChEBI" id="CHEBI:33019"/>
        <dbReference type="ChEBI" id="CHEBI:61560"/>
        <dbReference type="ChEBI" id="CHEBI:173112"/>
        <dbReference type="EC" id="2.7.7.7"/>
    </reaction>
</comment>
<dbReference type="SMART" id="SM00481">
    <property type="entry name" value="POLIIIAc"/>
    <property type="match status" value="1"/>
</dbReference>
<dbReference type="PANTHER" id="PTHR32294">
    <property type="entry name" value="DNA POLYMERASE III SUBUNIT ALPHA"/>
    <property type="match status" value="1"/>
</dbReference>
<keyword evidence="10 13" id="KW-0239">DNA-directed DNA polymerase</keyword>
<sequence>MTPVPYAEIGITTNFSFLQGGSHPQDYVRQAAEYGLEAIGIADHNTLAGIVRAYSELGNDRLSYKPKLLYGARLVFTCGTPDILVYPRDRAAYGRLCQLLTRGKRGSDADKVDKGDCRLSFDDLFEFIEGQLLVLMPPHRFDEAVLTPTLTRLKDSRAEGVWLAGSLLYRGDDRRRLARLARLAASLKVPLIATNDVLYHHPRQRMLQDVLTCIREKASIEAIGRRLQANAERHLKPGHEMARLFRDHPGAIAETIRFTDRISFSLDQLKYQYPDEPVPPGKTAQGHLQDLTWAGAKTCFGDDLDDRLRAVLDKELALIAELNYAHYFLTVHDIVRYARSQGILCQGRGSAANSAVCYVLGITSVDPTKIDLLFERFISKERLEPPDIDVDFEHSRREEVMQYVYRRYGRHRAAIIATVIHYRPRSAIRDVGKALGLTEDVTAVLADTVWGSWGDGLSDMQVRQAGLDPHNPMIRRAVELASELITFPRHLSQHVGGYVLTQDRLDSTVPIGNAAMDNRTFIEWDKDDVDALSMMKVDVLALGMLTCIRKSFALIERHKDISYELATVPREEPAVYDMLCKGESLGVFQVESRAQMNMLPRLKPREFYDLVIEVAIVRPGPIQGDMVHPYLRRRNHQEKVTYPSPSPDHGPADELHKVLHKTLGVPLFQEQAMRIAIEAARFSPEEANGLRRAMATFRNVGTIGSYEEKMVGNMIARGYDPKFAKSCFDQIKGFGSYGFPESHAASFAQLVYVSSWLKCFHPDAFCCALLNSQPMGFYAPAQIVGDARKNGVEIRDIDVSHSFADNTLEETNGKYCAVRLGFRQIDGFRWIDRDEERIRKLSEALRSEAQAASALSLLDDAQALSTSSFRGARSASPESITPNRGYGFRACAQEGASRNDGAEGVVLVSQPAAEFRGLDAVASPRNDNDKHTHASFQNDDRDDDWADRIIKARARGPFTSLEDFARDTALPKRALLLLADADAFRSLGLDRRAALWAVRRLPDDVPLPLFEAAVAREQPDEGARPLPQMPLPEQVVADYQTIRLSLKGHPMEFLRRRFTAERVLACRDVNHANDRRVVRCAGVVLVRQRPGSAKGVVFMTLEDETGIANIVVWPKVMESFRKEVMGARLVLVEGRIQSSPEKVVHLVAERLVDRSADLALLSDDRLGAAVPHGPMPAEPLNDDRRDHPDHPSQRVGHPRNVRILPRSRDFH</sequence>
<evidence type="ECO:0000256" key="9">
    <source>
        <dbReference type="ARBA" id="ARBA00022763"/>
    </source>
</evidence>
<organism evidence="16 17">
    <name type="scientific">Bradyrhizobium ontarionense</name>
    <dbReference type="NCBI Taxonomy" id="2898149"/>
    <lineage>
        <taxon>Bacteria</taxon>
        <taxon>Pseudomonadati</taxon>
        <taxon>Pseudomonadota</taxon>
        <taxon>Alphaproteobacteria</taxon>
        <taxon>Hyphomicrobiales</taxon>
        <taxon>Nitrobacteraceae</taxon>
        <taxon>Bradyrhizobium</taxon>
    </lineage>
</organism>
<dbReference type="Gene3D" id="2.40.50.140">
    <property type="entry name" value="Nucleic acid-binding proteins"/>
    <property type="match status" value="1"/>
</dbReference>
<evidence type="ECO:0000256" key="4">
    <source>
        <dbReference type="ARBA" id="ARBA00017273"/>
    </source>
</evidence>
<feature type="domain" description="Polymerase/histidinol phosphatase N-terminal" evidence="15">
    <location>
        <begin position="7"/>
        <end position="78"/>
    </location>
</feature>
<dbReference type="Pfam" id="PF07733">
    <property type="entry name" value="DNA_pol3_alpha"/>
    <property type="match status" value="1"/>
</dbReference>
<evidence type="ECO:0000256" key="13">
    <source>
        <dbReference type="HAMAP-Rule" id="MF_01902"/>
    </source>
</evidence>
<dbReference type="InterPro" id="IPR029460">
    <property type="entry name" value="DNAPol_HHH"/>
</dbReference>
<evidence type="ECO:0000313" key="16">
    <source>
        <dbReference type="EMBL" id="UFZ06812.1"/>
    </source>
</evidence>
<keyword evidence="6 13" id="KW-0808">Transferase</keyword>
<keyword evidence="9 13" id="KW-0227">DNA damage</keyword>
<dbReference type="CDD" id="cd04485">
    <property type="entry name" value="DnaE_OBF"/>
    <property type="match status" value="1"/>
</dbReference>
<dbReference type="Pfam" id="PF17657">
    <property type="entry name" value="DNA_pol3_finger"/>
    <property type="match status" value="1"/>
</dbReference>
<dbReference type="Pfam" id="PF02811">
    <property type="entry name" value="PHP"/>
    <property type="match status" value="1"/>
</dbReference>
<feature type="region of interest" description="Disordered" evidence="14">
    <location>
        <begin position="920"/>
        <end position="941"/>
    </location>
</feature>
<evidence type="ECO:0000256" key="2">
    <source>
        <dbReference type="ARBA" id="ARBA00007391"/>
    </source>
</evidence>
<dbReference type="Pfam" id="PF14579">
    <property type="entry name" value="HHH_6"/>
    <property type="match status" value="1"/>
</dbReference>
<dbReference type="InterPro" id="IPR004013">
    <property type="entry name" value="PHP_dom"/>
</dbReference>
<evidence type="ECO:0000256" key="6">
    <source>
        <dbReference type="ARBA" id="ARBA00022679"/>
    </source>
</evidence>
<dbReference type="EC" id="2.7.7.7" evidence="3 13"/>
<keyword evidence="11 13" id="KW-0234">DNA repair</keyword>
<dbReference type="HAMAP" id="MF_01902">
    <property type="entry name" value="DNApol_error_prone"/>
    <property type="match status" value="1"/>
</dbReference>
<evidence type="ECO:0000256" key="8">
    <source>
        <dbReference type="ARBA" id="ARBA00022705"/>
    </source>
</evidence>
<accession>A0ABY3RIB6</accession>
<dbReference type="Pfam" id="PF01336">
    <property type="entry name" value="tRNA_anti-codon"/>
    <property type="match status" value="1"/>
</dbReference>
<evidence type="ECO:0000256" key="14">
    <source>
        <dbReference type="SAM" id="MobiDB-lite"/>
    </source>
</evidence>
<evidence type="ECO:0000256" key="5">
    <source>
        <dbReference type="ARBA" id="ARBA00022490"/>
    </source>
</evidence>
<dbReference type="NCBIfam" id="NF004225">
    <property type="entry name" value="PRK05672.1"/>
    <property type="match status" value="1"/>
</dbReference>
<dbReference type="InterPro" id="IPR012340">
    <property type="entry name" value="NA-bd_OB-fold"/>
</dbReference>
<keyword evidence="5 13" id="KW-0963">Cytoplasm</keyword>
<evidence type="ECO:0000256" key="1">
    <source>
        <dbReference type="ARBA" id="ARBA00004496"/>
    </source>
</evidence>
<evidence type="ECO:0000256" key="11">
    <source>
        <dbReference type="ARBA" id="ARBA00023204"/>
    </source>
</evidence>